<accession>A0A6G0HEK1</accession>
<keyword evidence="2" id="KW-1185">Reference proteome</keyword>
<organism evidence="1 2">
    <name type="scientific">Larimichthys crocea</name>
    <name type="common">Large yellow croaker</name>
    <name type="synonym">Pseudosciaena crocea</name>
    <dbReference type="NCBI Taxonomy" id="215358"/>
    <lineage>
        <taxon>Eukaryota</taxon>
        <taxon>Metazoa</taxon>
        <taxon>Chordata</taxon>
        <taxon>Craniata</taxon>
        <taxon>Vertebrata</taxon>
        <taxon>Euteleostomi</taxon>
        <taxon>Actinopterygii</taxon>
        <taxon>Neopterygii</taxon>
        <taxon>Teleostei</taxon>
        <taxon>Neoteleostei</taxon>
        <taxon>Acanthomorphata</taxon>
        <taxon>Eupercaria</taxon>
        <taxon>Sciaenidae</taxon>
        <taxon>Larimichthys</taxon>
    </lineage>
</organism>
<proteinExistence type="predicted"/>
<evidence type="ECO:0008006" key="3">
    <source>
        <dbReference type="Google" id="ProtNLM"/>
    </source>
</evidence>
<evidence type="ECO:0000313" key="1">
    <source>
        <dbReference type="EMBL" id="KAE8277451.1"/>
    </source>
</evidence>
<gene>
    <name evidence="1" type="ORF">D5F01_LYC24615</name>
</gene>
<name>A0A6G0HEK1_LARCR</name>
<evidence type="ECO:0000313" key="2">
    <source>
        <dbReference type="Proteomes" id="UP000424527"/>
    </source>
</evidence>
<comment type="caution">
    <text evidence="1">The sequence shown here is derived from an EMBL/GenBank/DDBJ whole genome shotgun (WGS) entry which is preliminary data.</text>
</comment>
<dbReference type="PANTHER" id="PTHR47331:SF5">
    <property type="entry name" value="RIBONUCLEASE H"/>
    <property type="match status" value="1"/>
</dbReference>
<dbReference type="EMBL" id="REGW02000627">
    <property type="protein sequence ID" value="KAE8277451.1"/>
    <property type="molecule type" value="Genomic_DNA"/>
</dbReference>
<reference evidence="1 2" key="1">
    <citation type="submission" date="2019-07" db="EMBL/GenBank/DDBJ databases">
        <title>Chromosome genome assembly for large yellow croaker.</title>
        <authorList>
            <person name="Xiao S."/>
        </authorList>
    </citation>
    <scope>NUCLEOTIDE SEQUENCE [LARGE SCALE GENOMIC DNA]</scope>
    <source>
        <strain evidence="1">JMULYC20181020</strain>
        <tissue evidence="1">Muscle</tissue>
    </source>
</reference>
<dbReference type="AlphaFoldDB" id="A0A6G0HEK1"/>
<dbReference type="Proteomes" id="UP000424527">
    <property type="component" value="Unassembled WGS sequence"/>
</dbReference>
<sequence length="185" mass="20762">MHSLLNSWDWQSTPIPPLRCRRSTRHLAGLPLPTLNRVHPVLLIGSDCIHLITPIEPVRLGPPGGPAAVRTILGWTLQGPAPDMKLSLDASQCLLTSTLSSLDLISQVEKLWQMDVLPYRSEKLATRSRQDHEAIHLLQEQTIRVNVNSIKRYATPLLRVKNMPQLHAPHLKLFCRSLEASRGGY</sequence>
<dbReference type="PANTHER" id="PTHR47331">
    <property type="entry name" value="PHD-TYPE DOMAIN-CONTAINING PROTEIN"/>
    <property type="match status" value="1"/>
</dbReference>
<protein>
    <recommendedName>
        <fullName evidence="3">Peptidase aspartic putative domain-containing protein</fullName>
    </recommendedName>
</protein>